<keyword evidence="5" id="KW-0560">Oxidoreductase</keyword>
<evidence type="ECO:0000313" key="7">
    <source>
        <dbReference type="Proteomes" id="UP000504621"/>
    </source>
</evidence>
<dbReference type="Proteomes" id="UP000504621">
    <property type="component" value="Unplaced"/>
</dbReference>
<name>A0A6J0ZF13_9ROSI</name>
<sequence length="125" mass="13795">MERSTMGWAAQDASEILSPYTYTLRNTGAEDIFLKALYCGVCHTDIHKTRGQGNHVTSYPMVSGHEVVGEVMEVGADATKFIVGDHVGVGYFVGSCGTCLACEMSQMLGCFHWWCFYLQVLLLKD</sequence>
<evidence type="ECO:0000259" key="6">
    <source>
        <dbReference type="Pfam" id="PF08240"/>
    </source>
</evidence>
<dbReference type="InterPro" id="IPR002328">
    <property type="entry name" value="ADH_Zn_CS"/>
</dbReference>
<dbReference type="GO" id="GO:0009809">
    <property type="term" value="P:lignin biosynthetic process"/>
    <property type="evidence" value="ECO:0007669"/>
    <property type="project" value="UniProtKB-ARBA"/>
</dbReference>
<comment type="cofactor">
    <cofactor evidence="1">
        <name>Zn(2+)</name>
        <dbReference type="ChEBI" id="CHEBI:29105"/>
    </cofactor>
</comment>
<accession>A0A6J0ZF13</accession>
<keyword evidence="4" id="KW-0862">Zinc</keyword>
<evidence type="ECO:0000256" key="1">
    <source>
        <dbReference type="ARBA" id="ARBA00001947"/>
    </source>
</evidence>
<dbReference type="InterPro" id="IPR013154">
    <property type="entry name" value="ADH-like_N"/>
</dbReference>
<comment type="similarity">
    <text evidence="2">Belongs to the zinc-containing alcohol dehydrogenase family.</text>
</comment>
<evidence type="ECO:0000256" key="5">
    <source>
        <dbReference type="ARBA" id="ARBA00023002"/>
    </source>
</evidence>
<gene>
    <name evidence="8" type="primary">LOC110408767</name>
</gene>
<dbReference type="Gene3D" id="3.90.180.10">
    <property type="entry name" value="Medium-chain alcohol dehydrogenases, catalytic domain"/>
    <property type="match status" value="1"/>
</dbReference>
<protein>
    <submittedName>
        <fullName evidence="8">Probable cinnamyl alcohol dehydrogenase 1</fullName>
    </submittedName>
</protein>
<dbReference type="SUPFAM" id="SSF50129">
    <property type="entry name" value="GroES-like"/>
    <property type="match status" value="1"/>
</dbReference>
<reference evidence="8" key="1">
    <citation type="submission" date="2025-08" db="UniProtKB">
        <authorList>
            <consortium name="RefSeq"/>
        </authorList>
    </citation>
    <scope>IDENTIFICATION</scope>
    <source>
        <tissue evidence="8">Leaf</tissue>
    </source>
</reference>
<proteinExistence type="inferred from homology"/>
<organism evidence="7 8">
    <name type="scientific">Herrania umbratica</name>
    <dbReference type="NCBI Taxonomy" id="108875"/>
    <lineage>
        <taxon>Eukaryota</taxon>
        <taxon>Viridiplantae</taxon>
        <taxon>Streptophyta</taxon>
        <taxon>Embryophyta</taxon>
        <taxon>Tracheophyta</taxon>
        <taxon>Spermatophyta</taxon>
        <taxon>Magnoliopsida</taxon>
        <taxon>eudicotyledons</taxon>
        <taxon>Gunneridae</taxon>
        <taxon>Pentapetalae</taxon>
        <taxon>rosids</taxon>
        <taxon>malvids</taxon>
        <taxon>Malvales</taxon>
        <taxon>Malvaceae</taxon>
        <taxon>Byttnerioideae</taxon>
        <taxon>Herrania</taxon>
    </lineage>
</organism>
<evidence type="ECO:0000256" key="2">
    <source>
        <dbReference type="ARBA" id="ARBA00008072"/>
    </source>
</evidence>
<dbReference type="AlphaFoldDB" id="A0A6J0ZF13"/>
<dbReference type="InterPro" id="IPR047109">
    <property type="entry name" value="CAD-like"/>
</dbReference>
<dbReference type="Pfam" id="PF08240">
    <property type="entry name" value="ADH_N"/>
    <property type="match status" value="1"/>
</dbReference>
<dbReference type="GO" id="GO:0016616">
    <property type="term" value="F:oxidoreductase activity, acting on the CH-OH group of donors, NAD or NADP as acceptor"/>
    <property type="evidence" value="ECO:0007669"/>
    <property type="project" value="InterPro"/>
</dbReference>
<dbReference type="OrthoDB" id="969899at2759"/>
<keyword evidence="3" id="KW-0479">Metal-binding</keyword>
<dbReference type="GeneID" id="110408767"/>
<evidence type="ECO:0000256" key="3">
    <source>
        <dbReference type="ARBA" id="ARBA00022723"/>
    </source>
</evidence>
<dbReference type="GO" id="GO:0008270">
    <property type="term" value="F:zinc ion binding"/>
    <property type="evidence" value="ECO:0007669"/>
    <property type="project" value="InterPro"/>
</dbReference>
<evidence type="ECO:0000256" key="4">
    <source>
        <dbReference type="ARBA" id="ARBA00022833"/>
    </source>
</evidence>
<dbReference type="InterPro" id="IPR011032">
    <property type="entry name" value="GroES-like_sf"/>
</dbReference>
<evidence type="ECO:0000313" key="8">
    <source>
        <dbReference type="RefSeq" id="XP_021273516.1"/>
    </source>
</evidence>
<dbReference type="PANTHER" id="PTHR42683">
    <property type="entry name" value="ALDEHYDE REDUCTASE"/>
    <property type="match status" value="1"/>
</dbReference>
<feature type="domain" description="Alcohol dehydrogenase-like N-terminal" evidence="6">
    <location>
        <begin position="29"/>
        <end position="110"/>
    </location>
</feature>
<dbReference type="RefSeq" id="XP_021273516.1">
    <property type="nucleotide sequence ID" value="XM_021417841.1"/>
</dbReference>
<dbReference type="PROSITE" id="PS00059">
    <property type="entry name" value="ADH_ZINC"/>
    <property type="match status" value="1"/>
</dbReference>
<keyword evidence="7" id="KW-1185">Reference proteome</keyword>